<dbReference type="InterPro" id="IPR054421">
    <property type="entry name" value="McpB_HAMP_2nd"/>
</dbReference>
<dbReference type="PROSITE" id="PS50885">
    <property type="entry name" value="HAMP"/>
    <property type="match status" value="1"/>
</dbReference>
<keyword evidence="5" id="KW-0472">Membrane</keyword>
<dbReference type="FunFam" id="1.10.287.950:FF:000001">
    <property type="entry name" value="Methyl-accepting chemotaxis sensory transducer"/>
    <property type="match status" value="1"/>
</dbReference>
<dbReference type="GO" id="GO:0007165">
    <property type="term" value="P:signal transduction"/>
    <property type="evidence" value="ECO:0007669"/>
    <property type="project" value="UniProtKB-KW"/>
</dbReference>
<gene>
    <name evidence="8" type="ORF">POT9AD_1904</name>
</gene>
<dbReference type="AlphaFoldDB" id="A0A653B2J1"/>
<dbReference type="PROSITE" id="PS50111">
    <property type="entry name" value="CHEMOTAXIS_TRANSDUC_2"/>
    <property type="match status" value="1"/>
</dbReference>
<dbReference type="CDD" id="cd17527">
    <property type="entry name" value="HAMP_II"/>
    <property type="match status" value="2"/>
</dbReference>
<dbReference type="GO" id="GO:0006935">
    <property type="term" value="P:chemotaxis"/>
    <property type="evidence" value="ECO:0007669"/>
    <property type="project" value="UniProtKB-KW"/>
</dbReference>
<comment type="similarity">
    <text evidence="7">Belongs to the methyl-accepting chemotaxis (MCP) protein family.</text>
</comment>
<dbReference type="InterPro" id="IPR004089">
    <property type="entry name" value="MCPsignal_dom"/>
</dbReference>
<dbReference type="SMART" id="SM00283">
    <property type="entry name" value="MA"/>
    <property type="match status" value="1"/>
</dbReference>
<dbReference type="Pfam" id="PF18947">
    <property type="entry name" value="HAMP_2"/>
    <property type="match status" value="1"/>
</dbReference>
<dbReference type="SMART" id="SM00304">
    <property type="entry name" value="HAMP"/>
    <property type="match status" value="4"/>
</dbReference>
<evidence type="ECO:0000256" key="7">
    <source>
        <dbReference type="ARBA" id="ARBA00029447"/>
    </source>
</evidence>
<dbReference type="Pfam" id="PF21927">
    <property type="entry name" value="McpB_HAMP_2"/>
    <property type="match status" value="2"/>
</dbReference>
<dbReference type="Pfam" id="PF00015">
    <property type="entry name" value="MCPsignal"/>
    <property type="match status" value="1"/>
</dbReference>
<keyword evidence="6" id="KW-0807">Transducer</keyword>
<proteinExistence type="inferred from homology"/>
<protein>
    <submittedName>
        <fullName evidence="8">Uncharacterized protein</fullName>
    </submittedName>
</protein>
<keyword evidence="3" id="KW-0812">Transmembrane</keyword>
<dbReference type="GO" id="GO:0004888">
    <property type="term" value="F:transmembrane signaling receptor activity"/>
    <property type="evidence" value="ECO:0007669"/>
    <property type="project" value="InterPro"/>
</dbReference>
<organism evidence="8">
    <name type="scientific">Ectopseudomonas oleovorans</name>
    <name type="common">Pseudomonas oleovorans</name>
    <dbReference type="NCBI Taxonomy" id="301"/>
    <lineage>
        <taxon>Bacteria</taxon>
        <taxon>Pseudomonadati</taxon>
        <taxon>Pseudomonadota</taxon>
        <taxon>Gammaproteobacteria</taxon>
        <taxon>Pseudomonadales</taxon>
        <taxon>Pseudomonadaceae</taxon>
        <taxon>Ectopseudomonas</taxon>
    </lineage>
</organism>
<dbReference type="PANTHER" id="PTHR43531">
    <property type="entry name" value="PROTEIN ICFG"/>
    <property type="match status" value="1"/>
</dbReference>
<evidence type="ECO:0000256" key="2">
    <source>
        <dbReference type="ARBA" id="ARBA00022500"/>
    </source>
</evidence>
<dbReference type="EMBL" id="LR130779">
    <property type="protein sequence ID" value="VDN62884.1"/>
    <property type="molecule type" value="Genomic_DNA"/>
</dbReference>
<dbReference type="InterPro" id="IPR051310">
    <property type="entry name" value="MCP_chemotaxis"/>
</dbReference>
<evidence type="ECO:0000256" key="4">
    <source>
        <dbReference type="ARBA" id="ARBA00022989"/>
    </source>
</evidence>
<dbReference type="GO" id="GO:0005886">
    <property type="term" value="C:plasma membrane"/>
    <property type="evidence" value="ECO:0007669"/>
    <property type="project" value="TreeGrafter"/>
</dbReference>
<evidence type="ECO:0000256" key="3">
    <source>
        <dbReference type="ARBA" id="ARBA00022692"/>
    </source>
</evidence>
<dbReference type="InterPro" id="IPR004090">
    <property type="entry name" value="Chemotax_Me-accpt_rcpt"/>
</dbReference>
<dbReference type="OrthoDB" id="9765776at2"/>
<dbReference type="Gene3D" id="1.10.287.950">
    <property type="entry name" value="Methyl-accepting chemotaxis protein"/>
    <property type="match status" value="1"/>
</dbReference>
<dbReference type="Gene3D" id="1.20.120.1530">
    <property type="match status" value="4"/>
</dbReference>
<dbReference type="InterPro" id="IPR003660">
    <property type="entry name" value="HAMP_dom"/>
</dbReference>
<evidence type="ECO:0000256" key="6">
    <source>
        <dbReference type="ARBA" id="ARBA00023224"/>
    </source>
</evidence>
<evidence type="ECO:0000256" key="5">
    <source>
        <dbReference type="ARBA" id="ARBA00023136"/>
    </source>
</evidence>
<name>A0A653B2J1_ECTOL</name>
<dbReference type="InterPro" id="IPR041395">
    <property type="entry name" value="McpB_HAMP_3rd"/>
</dbReference>
<comment type="subcellular location">
    <subcellularLocation>
        <location evidence="1">Membrane</location>
        <topology evidence="1">Multi-pass membrane protein</topology>
    </subcellularLocation>
</comment>
<evidence type="ECO:0000313" key="8">
    <source>
        <dbReference type="EMBL" id="VDN62884.1"/>
    </source>
</evidence>
<keyword evidence="4" id="KW-1133">Transmembrane helix</keyword>
<accession>A0A653B2J1</accession>
<dbReference type="Pfam" id="PF18575">
    <property type="entry name" value="HAMP_N3"/>
    <property type="match status" value="3"/>
</dbReference>
<keyword evidence="2" id="KW-0145">Chemotaxis</keyword>
<dbReference type="PANTHER" id="PTHR43531:SF11">
    <property type="entry name" value="METHYL-ACCEPTING CHEMOTAXIS PROTEIN 3"/>
    <property type="match status" value="1"/>
</dbReference>
<dbReference type="PRINTS" id="PR00260">
    <property type="entry name" value="CHEMTRNSDUCR"/>
</dbReference>
<evidence type="ECO:0000256" key="1">
    <source>
        <dbReference type="ARBA" id="ARBA00004141"/>
    </source>
</evidence>
<dbReference type="CDD" id="cd17528">
    <property type="entry name" value="HAMP_III"/>
    <property type="match status" value="3"/>
</dbReference>
<dbReference type="SUPFAM" id="SSF58104">
    <property type="entry name" value="Methyl-accepting chemotaxis protein (MCP) signaling domain"/>
    <property type="match status" value="1"/>
</dbReference>
<reference evidence="8" key="1">
    <citation type="submission" date="2018-11" db="EMBL/GenBank/DDBJ databases">
        <authorList>
            <consortium name="Genoscope - CEA"/>
            <person name="William W."/>
        </authorList>
    </citation>
    <scope>NUCLEOTIDE SEQUENCE [LARGE SCALE GENOMIC DNA]</scope>
    <source>
        <strain evidence="8">T9AD</strain>
    </source>
</reference>
<sequence length="738" mass="78101">MNLATRIAALVATALIALTLLALPALNTYLALGIALLAGAALAFQGWQLNRALQLQLGGEPRALHDLAEQLAQGELPRTNQPQAARGSLLHSQQQTGEQLAALLTELSRVTDEHARGDIDAVLDSQRPGVYREIAVAINALVASHIDVKKKAMTCVRAIAEGDLRAPLEQFPGKKAFINDTIETLRRNLTGLMSEMRHMSDEHDKGDIDVVIDAARFTGSYAEIAQGINAMVAGHISVKKKAMACVQAFAEGDLSASLEQFPGKKAFINDTIETLRGNLTGLMSEMRHMSDEHDKGDIDVVIDAARFTGSYAEIAQGINAMVAGHISVKKKAMACIKAFGEGDLSAPLEQFPGKKAFINDTIETLRANVQALIEDTQMLSQAAQHGQLDTRADASRHQGDFRRIVDGINSTLEAIIVPLNEAMQVIAGLAEGDLTRTMHGQFQGHLHDLQHSLNSTVEKLSDIIGQVHLSTATLSGAAEEISATAQTLSHAASSQAASVEETSAAMEQMSASIAQNTENAKVTDGMAGKASCEASEGGQAVRDTVAAMKTIAEKIGIVDDIAYQTNLLALNAAIEAARAGEHGKGFAVVAAEVRKLAERSQVAAQEISEVAKSSVSLAEQAGNLLDQMLPSIAKTSDLVQEITAASEEQSTGVNQITSAMTQLSDITQQNAAASEELAATAEEMNGQSVQLQQLMQFFHLASRASAGVTTLGRPLSAAPTRAAVVADDEESGFVRYGS</sequence>